<accession>A0A379ESI5</accession>
<dbReference type="Proteomes" id="UP000254704">
    <property type="component" value="Unassembled WGS sequence"/>
</dbReference>
<organism evidence="2 3">
    <name type="scientific">Pasteurella canis</name>
    <dbReference type="NCBI Taxonomy" id="753"/>
    <lineage>
        <taxon>Bacteria</taxon>
        <taxon>Pseudomonadati</taxon>
        <taxon>Pseudomonadota</taxon>
        <taxon>Gammaproteobacteria</taxon>
        <taxon>Pasteurellales</taxon>
        <taxon>Pasteurellaceae</taxon>
        <taxon>Pasteurella</taxon>
    </lineage>
</organism>
<dbReference type="InterPro" id="IPR035292">
    <property type="entry name" value="DUF5363"/>
</dbReference>
<evidence type="ECO:0000313" key="1">
    <source>
        <dbReference type="EMBL" id="GJH41975.1"/>
    </source>
</evidence>
<dbReference type="EMBL" id="UGTV01000015">
    <property type="protein sequence ID" value="SUC08942.1"/>
    <property type="molecule type" value="Genomic_DNA"/>
</dbReference>
<dbReference type="EMBL" id="BPUX01000001">
    <property type="protein sequence ID" value="GJH41975.1"/>
    <property type="molecule type" value="Genomic_DNA"/>
</dbReference>
<reference evidence="2 3" key="1">
    <citation type="submission" date="2018-06" db="EMBL/GenBank/DDBJ databases">
        <authorList>
            <consortium name="Pathogen Informatics"/>
            <person name="Doyle S."/>
        </authorList>
    </citation>
    <scope>NUCLEOTIDE SEQUENCE [LARGE SCALE GENOMIC DNA]</scope>
    <source>
        <strain evidence="2 3">NCTC11621</strain>
    </source>
</reference>
<dbReference type="Proteomes" id="UP001052140">
    <property type="component" value="Unassembled WGS sequence"/>
</dbReference>
<gene>
    <name evidence="2" type="ORF">NCTC11621_00331</name>
    <name evidence="1" type="ORF">PA42_01490</name>
</gene>
<dbReference type="Pfam" id="PF17320">
    <property type="entry name" value="DUF5363"/>
    <property type="match status" value="1"/>
</dbReference>
<evidence type="ECO:0000313" key="3">
    <source>
        <dbReference type="Proteomes" id="UP000254704"/>
    </source>
</evidence>
<name>A0A379ESI5_9PAST</name>
<dbReference type="RefSeq" id="WP_049216453.1">
    <property type="nucleotide sequence ID" value="NZ_BPUX01000001.1"/>
</dbReference>
<evidence type="ECO:0000313" key="2">
    <source>
        <dbReference type="EMBL" id="SUC08942.1"/>
    </source>
</evidence>
<reference evidence="1" key="2">
    <citation type="submission" date="2024-05" db="EMBL/GenBank/DDBJ databases">
        <title>Determining zoonotic pasteurella genome.</title>
        <authorList>
            <person name="Maeda T."/>
            <person name="Takahashi T."/>
            <person name="Yoshida H."/>
        </authorList>
    </citation>
    <scope>NUCLEOTIDE SEQUENCE</scope>
    <source>
        <strain evidence="1">PA42</strain>
    </source>
</reference>
<evidence type="ECO:0000313" key="4">
    <source>
        <dbReference type="Proteomes" id="UP001052140"/>
    </source>
</evidence>
<keyword evidence="4" id="KW-1185">Reference proteome</keyword>
<dbReference type="GeneID" id="69686093"/>
<sequence length="62" mass="7198">MGEKTKQKSLLRRAWEEYNKFCKDIGVERGGGRGCCCVPVVKFDENWTPEEKAEQEAKKKTF</sequence>
<dbReference type="AlphaFoldDB" id="A0A379ESI5"/>
<proteinExistence type="predicted"/>
<protein>
    <submittedName>
        <fullName evidence="2">Uncharacterized protein</fullName>
    </submittedName>
</protein>